<protein>
    <submittedName>
        <fullName evidence="3">Capping protein regulator and myosin 1 linker 2</fullName>
    </submittedName>
</protein>
<dbReference type="GO" id="GO:0034315">
    <property type="term" value="P:regulation of Arp2/3 complex-mediated actin nucleation"/>
    <property type="evidence" value="ECO:0007669"/>
    <property type="project" value="TreeGrafter"/>
</dbReference>
<dbReference type="SMART" id="SM00368">
    <property type="entry name" value="LRR_RI"/>
    <property type="match status" value="2"/>
</dbReference>
<accession>A0A8C0UHK6</accession>
<reference evidence="3" key="1">
    <citation type="submission" date="2025-08" db="UniProtKB">
        <authorList>
            <consortium name="Ensembl"/>
        </authorList>
    </citation>
    <scope>IDENTIFICATION</scope>
</reference>
<dbReference type="GO" id="GO:0030027">
    <property type="term" value="C:lamellipodium"/>
    <property type="evidence" value="ECO:0007669"/>
    <property type="project" value="TreeGrafter"/>
</dbReference>
<sequence>MHAFITSYGTTAEPGAFPVAWSGAGYLHYHHSNVPCLESTWISKATHSPIWGLTGDLSPLRGAKGEPSASLLSPCHPSPVSHSPQSSLCIPVGRSAPQNCLLFAGGFSETYAALCDYNGFAFREEIQWDVDNIYHSQDCREFNLLDFSHLESRDVALSVAALSFNLWFTKLSCKDFRLVSEISEQLLYMLSKSVTLEELVLENSGDFVQRMAQVLSSHPNSVLHTINLSGNQLEDRGTQILGWDEFTLTKMDDQLQIPPAAASCPGGCSSGWGLLPQTRLPGRHQAASRCRKVRLGSGDWIWGEQSLGRPWSGLVGRMDGRGCERQSSGKDAFSSIPLPLPGLLGVPQGRCWCPHFLHRWGSFGDFSRALLQGLADNSHISDLHLDLSSCELRSAGAQVIQDLIPDASSISHLDLSDNGFDPDMVTLVLSIGRSKSIRHVSLGKNFNIKSKEGLLDVLHRIVQLTQEEDCPLQSLSVAESRLKLGTNVLLSALGSNTSLVSLDISGNAMGDTGAKMLAKALQINTKLRTVVWDRNNTTAHGLLEVAQALERNYTLKAMPLPMSDVAQAYRSNPERTEEAVHKVGGCGLGNAGPGATITAHSLLPVHLSVLQMVNEICLSVQKHVDILSTCTGREVETDILCAEEAIRNANLSVSVSPQRGKPPLLTQHPFRIEAGPAAPPARPASTKDAEPASGSLPATQPATATGILMDLPTAGEKLEHCTKARPRPNRRHKQPPSKPNVRGGHGWQGRWGVFGVFFPFFFRLGELLRPTTPETCLGSAPLAPSGSRTLKKKIGNFFAFKKPKSSRGSRCEKEPEGGPTAPRSRRLMLSDILRAPSKAGESGKPLSKSEEGGLSAEPHAEPEHCQTPDSARRIRPKYSREGKSQSLILLSGEDEDALGVRHDKKRHLEKSEGELSSSFEQRMQVMLHRIGVTKGPAAESKKQQVGTGSIFGVDPAPPGGRRWWSIEWGTSPHWEWQHPALCCL</sequence>
<feature type="region of interest" description="Disordered" evidence="1">
    <location>
        <begin position="934"/>
        <end position="954"/>
    </location>
</feature>
<dbReference type="Pfam" id="PF13516">
    <property type="entry name" value="LRR_6"/>
    <property type="match status" value="1"/>
</dbReference>
<dbReference type="Ensembl" id="ENSCCET00000013482.1">
    <property type="protein sequence ID" value="ENSCCEP00000008461.1"/>
    <property type="gene ID" value="ENSCCEG00000008744.1"/>
</dbReference>
<feature type="region of interest" description="Disordered" evidence="1">
    <location>
        <begin position="673"/>
        <end position="703"/>
    </location>
</feature>
<dbReference type="Gene3D" id="3.80.10.10">
    <property type="entry name" value="Ribonuclease Inhibitor"/>
    <property type="match status" value="2"/>
</dbReference>
<dbReference type="InterPro" id="IPR001611">
    <property type="entry name" value="Leu-rich_rpt"/>
</dbReference>
<dbReference type="Pfam" id="PF16000">
    <property type="entry name" value="CARMIL_C"/>
    <property type="match status" value="1"/>
</dbReference>
<proteinExistence type="predicted"/>
<feature type="compositionally biased region" description="Basic and acidic residues" evidence="1">
    <location>
        <begin position="858"/>
        <end position="883"/>
    </location>
</feature>
<feature type="region of interest" description="Disordered" evidence="1">
    <location>
        <begin position="802"/>
        <end position="890"/>
    </location>
</feature>
<evidence type="ECO:0000259" key="2">
    <source>
        <dbReference type="Pfam" id="PF16000"/>
    </source>
</evidence>
<dbReference type="SUPFAM" id="SSF52047">
    <property type="entry name" value="RNI-like"/>
    <property type="match status" value="1"/>
</dbReference>
<dbReference type="AlphaFoldDB" id="A0A8C0UHK6"/>
<gene>
    <name evidence="3" type="primary">CARMIL2</name>
</gene>
<evidence type="ECO:0000313" key="4">
    <source>
        <dbReference type="Proteomes" id="UP000694410"/>
    </source>
</evidence>
<dbReference type="Proteomes" id="UP000694410">
    <property type="component" value="Unplaced"/>
</dbReference>
<feature type="region of interest" description="Disordered" evidence="1">
    <location>
        <begin position="720"/>
        <end position="745"/>
    </location>
</feature>
<dbReference type="GO" id="GO:0005886">
    <property type="term" value="C:plasma membrane"/>
    <property type="evidence" value="ECO:0007669"/>
    <property type="project" value="TreeGrafter"/>
</dbReference>
<name>A0A8C0UHK6_CYACU</name>
<dbReference type="PANTHER" id="PTHR24112:SF32">
    <property type="entry name" value="CAPPING PROTEIN, ARP2_3 AND MYOSIN-I LINKER PROTEIN 2"/>
    <property type="match status" value="1"/>
</dbReference>
<dbReference type="PANTHER" id="PTHR24112">
    <property type="entry name" value="LEUCINE-RICH REPEAT, ISOFORM F-RELATED"/>
    <property type="match status" value="1"/>
</dbReference>
<dbReference type="InterPro" id="IPR032675">
    <property type="entry name" value="LRR_dom_sf"/>
</dbReference>
<dbReference type="InterPro" id="IPR031943">
    <property type="entry name" value="CARMIL_C"/>
</dbReference>
<reference evidence="3" key="2">
    <citation type="submission" date="2025-09" db="UniProtKB">
        <authorList>
            <consortium name="Ensembl"/>
        </authorList>
    </citation>
    <scope>IDENTIFICATION</scope>
</reference>
<feature type="compositionally biased region" description="Basic residues" evidence="1">
    <location>
        <begin position="723"/>
        <end position="735"/>
    </location>
</feature>
<feature type="domain" description="CARMIL C-terminal" evidence="2">
    <location>
        <begin position="677"/>
        <end position="807"/>
    </location>
</feature>
<evidence type="ECO:0000313" key="3">
    <source>
        <dbReference type="Ensembl" id="ENSCCEP00000008461.1"/>
    </source>
</evidence>
<evidence type="ECO:0000256" key="1">
    <source>
        <dbReference type="SAM" id="MobiDB-lite"/>
    </source>
</evidence>
<organism evidence="3 4">
    <name type="scientific">Cyanistes caeruleus</name>
    <name type="common">Eurasian blue tit</name>
    <name type="synonym">Parus caeruleus</name>
    <dbReference type="NCBI Taxonomy" id="156563"/>
    <lineage>
        <taxon>Eukaryota</taxon>
        <taxon>Metazoa</taxon>
        <taxon>Chordata</taxon>
        <taxon>Craniata</taxon>
        <taxon>Vertebrata</taxon>
        <taxon>Euteleostomi</taxon>
        <taxon>Archelosauria</taxon>
        <taxon>Archosauria</taxon>
        <taxon>Dinosauria</taxon>
        <taxon>Saurischia</taxon>
        <taxon>Theropoda</taxon>
        <taxon>Coelurosauria</taxon>
        <taxon>Aves</taxon>
        <taxon>Neognathae</taxon>
        <taxon>Neoaves</taxon>
        <taxon>Telluraves</taxon>
        <taxon>Australaves</taxon>
        <taxon>Passeriformes</taxon>
        <taxon>Paridae</taxon>
        <taxon>Cyanistes</taxon>
    </lineage>
</organism>
<keyword evidence="4" id="KW-1185">Reference proteome</keyword>
<dbReference type="GO" id="GO:0016477">
    <property type="term" value="P:cell migration"/>
    <property type="evidence" value="ECO:0007669"/>
    <property type="project" value="TreeGrafter"/>
</dbReference>
<dbReference type="InterPro" id="IPR051279">
    <property type="entry name" value="PP1-Reg/Actin-Interact_Protein"/>
</dbReference>